<dbReference type="GeneID" id="78371799"/>
<name>A0A0D8FXP9_9ACTN</name>
<comment type="catalytic activity">
    <reaction evidence="6 7">
        <text>Release of N-terminal amino acids, preferentially methionine, from peptides and arylamides.</text>
        <dbReference type="EC" id="3.4.11.18"/>
    </reaction>
</comment>
<evidence type="ECO:0000256" key="4">
    <source>
        <dbReference type="ARBA" id="ARBA00022723"/>
    </source>
</evidence>
<dbReference type="Pfam" id="PF00557">
    <property type="entry name" value="Peptidase_M24"/>
    <property type="match status" value="1"/>
</dbReference>
<sequence length="251" mass="27002">MIRTETELASMRKAGRVTAEMLAACREAVRPGVSTADLDKVAREVLERRGARSNFLGYHGFPAVICASRNNVIVHGIPNEEEILHEGDIISIDAGAIVEGYHGDAAITVAVGSVPKRVERLIEVTEQSLVAGIREMVAGNHLHDIGRAVEQIAVAAHLGVIRDYVGHGIGTQMHEPPNVPNYWPGRAGPKLRVHEVYAVEPMFTLGGEDTVVLPDGWGVVTADGTWAAHFEHTIAITDSGPEVFTVLDDIS</sequence>
<comment type="function">
    <text evidence="1 6">Removes the N-terminal methionine from nascent proteins. The N-terminal methionine is often cleaved when the second residue in the primary sequence is small and uncharged (Met-Ala-, Cys, Gly, Pro, Ser, Thr, or Val). Requires deformylation of the N(alpha)-formylated initiator methionine before it can be hydrolyzed.</text>
</comment>
<keyword evidence="10" id="KW-1185">Reference proteome</keyword>
<dbReference type="Proteomes" id="UP000032336">
    <property type="component" value="Unassembled WGS sequence"/>
</dbReference>
<dbReference type="STRING" id="1121877.FEAC_04770"/>
<dbReference type="InterPro" id="IPR002467">
    <property type="entry name" value="Pept_M24A_MAP1"/>
</dbReference>
<dbReference type="InterPro" id="IPR000994">
    <property type="entry name" value="Pept_M24"/>
</dbReference>
<evidence type="ECO:0000256" key="1">
    <source>
        <dbReference type="ARBA" id="ARBA00002521"/>
    </source>
</evidence>
<keyword evidence="3 6" id="KW-0645">Protease</keyword>
<dbReference type="CDD" id="cd01086">
    <property type="entry name" value="MetAP1"/>
    <property type="match status" value="1"/>
</dbReference>
<feature type="domain" description="Peptidase M24" evidence="8">
    <location>
        <begin position="10"/>
        <end position="238"/>
    </location>
</feature>
<dbReference type="PROSITE" id="PS00680">
    <property type="entry name" value="MAP_1"/>
    <property type="match status" value="1"/>
</dbReference>
<dbReference type="Gene3D" id="3.90.230.10">
    <property type="entry name" value="Creatinase/methionine aminopeptidase superfamily"/>
    <property type="match status" value="1"/>
</dbReference>
<protein>
    <recommendedName>
        <fullName evidence="6 7">Methionine aminopeptidase</fullName>
        <shortName evidence="6">MAP</shortName>
        <shortName evidence="6">MetAP</shortName>
        <ecNumber evidence="6 7">3.4.11.18</ecNumber>
    </recommendedName>
    <alternativeName>
        <fullName evidence="6">Peptidase M</fullName>
    </alternativeName>
</protein>
<dbReference type="AlphaFoldDB" id="A0A0D8FXP9"/>
<evidence type="ECO:0000256" key="5">
    <source>
        <dbReference type="ARBA" id="ARBA00022801"/>
    </source>
</evidence>
<evidence type="ECO:0000256" key="7">
    <source>
        <dbReference type="RuleBase" id="RU003653"/>
    </source>
</evidence>
<feature type="binding site" evidence="6">
    <location>
        <position position="174"/>
    </location>
    <ligand>
        <name>substrate</name>
    </ligand>
</feature>
<feature type="binding site" evidence="6">
    <location>
        <position position="104"/>
    </location>
    <ligand>
        <name>a divalent metal cation</name>
        <dbReference type="ChEBI" id="CHEBI:60240"/>
        <label>1</label>
    </ligand>
</feature>
<reference evidence="9 10" key="1">
    <citation type="submission" date="2015-01" db="EMBL/GenBank/DDBJ databases">
        <title>Draft genome of the acidophilic iron oxidizer Ferrimicrobium acidiphilum strain T23.</title>
        <authorList>
            <person name="Poehlein A."/>
            <person name="Eisen S."/>
            <person name="Schloemann M."/>
            <person name="Johnson B.D."/>
            <person name="Daniel R."/>
            <person name="Muehling M."/>
        </authorList>
    </citation>
    <scope>NUCLEOTIDE SEQUENCE [LARGE SCALE GENOMIC DNA]</scope>
    <source>
        <strain evidence="9 10">T23</strain>
    </source>
</reference>
<feature type="binding site" evidence="6">
    <location>
        <position position="104"/>
    </location>
    <ligand>
        <name>a divalent metal cation</name>
        <dbReference type="ChEBI" id="CHEBI:60240"/>
        <label>2</label>
        <note>catalytic</note>
    </ligand>
</feature>
<dbReference type="NCBIfam" id="TIGR00500">
    <property type="entry name" value="met_pdase_I"/>
    <property type="match status" value="1"/>
</dbReference>
<gene>
    <name evidence="6 9" type="primary">map</name>
    <name evidence="9" type="ORF">FEAC_04770</name>
</gene>
<accession>A0A0D8FXP9</accession>
<feature type="binding site" evidence="6">
    <location>
        <position position="75"/>
    </location>
    <ligand>
        <name>substrate</name>
    </ligand>
</feature>
<organism evidence="9 10">
    <name type="scientific">Ferrimicrobium acidiphilum DSM 19497</name>
    <dbReference type="NCBI Taxonomy" id="1121877"/>
    <lineage>
        <taxon>Bacteria</taxon>
        <taxon>Bacillati</taxon>
        <taxon>Actinomycetota</taxon>
        <taxon>Acidimicrobiia</taxon>
        <taxon>Acidimicrobiales</taxon>
        <taxon>Acidimicrobiaceae</taxon>
        <taxon>Ferrimicrobium</taxon>
    </lineage>
</organism>
<dbReference type="GO" id="GO:0004239">
    <property type="term" value="F:initiator methionyl aminopeptidase activity"/>
    <property type="evidence" value="ECO:0007669"/>
    <property type="project" value="UniProtKB-UniRule"/>
</dbReference>
<dbReference type="GO" id="GO:0070006">
    <property type="term" value="F:metalloaminopeptidase activity"/>
    <property type="evidence" value="ECO:0007669"/>
    <property type="project" value="UniProtKB-UniRule"/>
</dbReference>
<dbReference type="PATRIC" id="fig|1121877.4.peg.510"/>
<keyword evidence="5 6" id="KW-0378">Hydrolase</keyword>
<dbReference type="RefSeq" id="WP_035389050.1">
    <property type="nucleotide sequence ID" value="NZ_JQKF01000009.1"/>
</dbReference>
<dbReference type="PANTHER" id="PTHR43330">
    <property type="entry name" value="METHIONINE AMINOPEPTIDASE"/>
    <property type="match status" value="1"/>
</dbReference>
<comment type="caution">
    <text evidence="9">The sequence shown here is derived from an EMBL/GenBank/DDBJ whole genome shotgun (WGS) entry which is preliminary data.</text>
</comment>
<keyword evidence="2 6" id="KW-0031">Aminopeptidase</keyword>
<dbReference type="OrthoDB" id="9802055at2"/>
<evidence type="ECO:0000313" key="10">
    <source>
        <dbReference type="Proteomes" id="UP000032336"/>
    </source>
</evidence>
<dbReference type="PRINTS" id="PR00599">
    <property type="entry name" value="MAPEPTIDASE"/>
</dbReference>
<dbReference type="InterPro" id="IPR036005">
    <property type="entry name" value="Creatinase/aminopeptidase-like"/>
</dbReference>
<dbReference type="HAMAP" id="MF_01974">
    <property type="entry name" value="MetAP_1"/>
    <property type="match status" value="1"/>
</dbReference>
<dbReference type="GO" id="GO:0006508">
    <property type="term" value="P:proteolysis"/>
    <property type="evidence" value="ECO:0007669"/>
    <property type="project" value="UniProtKB-KW"/>
</dbReference>
<evidence type="ECO:0000259" key="8">
    <source>
        <dbReference type="Pfam" id="PF00557"/>
    </source>
</evidence>
<evidence type="ECO:0000313" key="9">
    <source>
        <dbReference type="EMBL" id="KJE77729.1"/>
    </source>
</evidence>
<evidence type="ECO:0000256" key="3">
    <source>
        <dbReference type="ARBA" id="ARBA00022670"/>
    </source>
</evidence>
<dbReference type="EMBL" id="JXUW01000003">
    <property type="protein sequence ID" value="KJE77729.1"/>
    <property type="molecule type" value="Genomic_DNA"/>
</dbReference>
<dbReference type="InterPro" id="IPR001714">
    <property type="entry name" value="Pept_M24_MAP"/>
</dbReference>
<comment type="cofactor">
    <cofactor evidence="6">
        <name>Co(2+)</name>
        <dbReference type="ChEBI" id="CHEBI:48828"/>
    </cofactor>
    <cofactor evidence="6">
        <name>Zn(2+)</name>
        <dbReference type="ChEBI" id="CHEBI:29105"/>
    </cofactor>
    <cofactor evidence="6">
        <name>Mn(2+)</name>
        <dbReference type="ChEBI" id="CHEBI:29035"/>
    </cofactor>
    <cofactor evidence="6">
        <name>Fe(2+)</name>
        <dbReference type="ChEBI" id="CHEBI:29033"/>
    </cofactor>
    <text evidence="6">Binds 2 divalent metal cations per subunit. Has a high-affinity and a low affinity metal-binding site. The true nature of the physiological cofactor is under debate. The enzyme is active with cobalt, zinc, manganese or divalent iron ions. Most likely, methionine aminopeptidases function as mononuclear Fe(2+)-metalloproteases under physiological conditions, and the catalytically relevant metal-binding site has been assigned to the histidine-containing high-affinity site.</text>
</comment>
<feature type="binding site" evidence="6">
    <location>
        <position position="167"/>
    </location>
    <ligand>
        <name>a divalent metal cation</name>
        <dbReference type="ChEBI" id="CHEBI:60240"/>
        <label>2</label>
        <note>catalytic</note>
    </ligand>
</feature>
<feature type="binding site" evidence="6">
    <location>
        <position position="200"/>
    </location>
    <ligand>
        <name>a divalent metal cation</name>
        <dbReference type="ChEBI" id="CHEBI:60240"/>
        <label>2</label>
        <note>catalytic</note>
    </ligand>
</feature>
<dbReference type="GO" id="GO:0046872">
    <property type="term" value="F:metal ion binding"/>
    <property type="evidence" value="ECO:0007669"/>
    <property type="project" value="UniProtKB-UniRule"/>
</dbReference>
<feature type="binding site" evidence="6">
    <location>
        <position position="231"/>
    </location>
    <ligand>
        <name>a divalent metal cation</name>
        <dbReference type="ChEBI" id="CHEBI:60240"/>
        <label>2</label>
        <note>catalytic</note>
    </ligand>
</feature>
<evidence type="ECO:0000256" key="2">
    <source>
        <dbReference type="ARBA" id="ARBA00022438"/>
    </source>
</evidence>
<evidence type="ECO:0000256" key="6">
    <source>
        <dbReference type="HAMAP-Rule" id="MF_01974"/>
    </source>
</evidence>
<dbReference type="eggNOG" id="COG0024">
    <property type="taxonomic scope" value="Bacteria"/>
</dbReference>
<feature type="binding site" evidence="6">
    <location>
        <position position="93"/>
    </location>
    <ligand>
        <name>a divalent metal cation</name>
        <dbReference type="ChEBI" id="CHEBI:60240"/>
        <label>1</label>
    </ligand>
</feature>
<comment type="similarity">
    <text evidence="6">Belongs to the peptidase M24A family. Methionine aminopeptidase type 1 subfamily.</text>
</comment>
<feature type="binding site" evidence="6">
    <location>
        <position position="231"/>
    </location>
    <ligand>
        <name>a divalent metal cation</name>
        <dbReference type="ChEBI" id="CHEBI:60240"/>
        <label>1</label>
    </ligand>
</feature>
<keyword evidence="4 6" id="KW-0479">Metal-binding</keyword>
<dbReference type="SUPFAM" id="SSF55920">
    <property type="entry name" value="Creatinase/aminopeptidase"/>
    <property type="match status" value="1"/>
</dbReference>
<comment type="subunit">
    <text evidence="6">Monomer.</text>
</comment>
<proteinExistence type="inferred from homology"/>
<dbReference type="GO" id="GO:0005829">
    <property type="term" value="C:cytosol"/>
    <property type="evidence" value="ECO:0007669"/>
    <property type="project" value="TreeGrafter"/>
</dbReference>
<dbReference type="PANTHER" id="PTHR43330:SF27">
    <property type="entry name" value="METHIONINE AMINOPEPTIDASE"/>
    <property type="match status" value="1"/>
</dbReference>
<dbReference type="EC" id="3.4.11.18" evidence="6 7"/>